<dbReference type="NCBIfam" id="TIGR00229">
    <property type="entry name" value="sensory_box"/>
    <property type="match status" value="1"/>
</dbReference>
<dbReference type="GO" id="GO:0000160">
    <property type="term" value="P:phosphorelay signal transduction system"/>
    <property type="evidence" value="ECO:0007669"/>
    <property type="project" value="InterPro"/>
</dbReference>
<dbReference type="SMART" id="SM00091">
    <property type="entry name" value="PAS"/>
    <property type="match status" value="1"/>
</dbReference>
<feature type="domain" description="PAS" evidence="4">
    <location>
        <begin position="142"/>
        <end position="187"/>
    </location>
</feature>
<feature type="modified residue" description="4-aspartylphosphate" evidence="2">
    <location>
        <position position="62"/>
    </location>
</feature>
<evidence type="ECO:0000313" key="5">
    <source>
        <dbReference type="EMBL" id="NML45002.1"/>
    </source>
</evidence>
<dbReference type="Gene3D" id="3.40.50.2300">
    <property type="match status" value="1"/>
</dbReference>
<dbReference type="InterPro" id="IPR035965">
    <property type="entry name" value="PAS-like_dom_sf"/>
</dbReference>
<dbReference type="Pfam" id="PF08448">
    <property type="entry name" value="PAS_4"/>
    <property type="match status" value="1"/>
</dbReference>
<dbReference type="InterPro" id="IPR000014">
    <property type="entry name" value="PAS"/>
</dbReference>
<keyword evidence="6" id="KW-1185">Reference proteome</keyword>
<comment type="caution">
    <text evidence="5">The sequence shown here is derived from an EMBL/GenBank/DDBJ whole genome shotgun (WGS) entry which is preliminary data.</text>
</comment>
<evidence type="ECO:0000259" key="3">
    <source>
        <dbReference type="PROSITE" id="PS50110"/>
    </source>
</evidence>
<evidence type="ECO:0000256" key="1">
    <source>
        <dbReference type="ARBA" id="ARBA00022553"/>
    </source>
</evidence>
<dbReference type="RefSeq" id="WP_169419097.1">
    <property type="nucleotide sequence ID" value="NZ_JABBFX010000001.1"/>
</dbReference>
<reference evidence="5 6" key="1">
    <citation type="submission" date="2020-04" db="EMBL/GenBank/DDBJ databases">
        <title>Ramlibacter sp. G-1-2-2 isolated from soil.</title>
        <authorList>
            <person name="Dahal R.H."/>
        </authorList>
    </citation>
    <scope>NUCLEOTIDE SEQUENCE [LARGE SCALE GENOMIC DNA]</scope>
    <source>
        <strain evidence="5 6">G-1-2-2</strain>
    </source>
</reference>
<feature type="domain" description="Response regulatory" evidence="3">
    <location>
        <begin position="13"/>
        <end position="130"/>
    </location>
</feature>
<evidence type="ECO:0000313" key="6">
    <source>
        <dbReference type="Proteomes" id="UP000541185"/>
    </source>
</evidence>
<name>A0A848H5B5_9BURK</name>
<dbReference type="Pfam" id="PF00072">
    <property type="entry name" value="Response_reg"/>
    <property type="match status" value="1"/>
</dbReference>
<dbReference type="EMBL" id="JABBFX010000001">
    <property type="protein sequence ID" value="NML45002.1"/>
    <property type="molecule type" value="Genomic_DNA"/>
</dbReference>
<dbReference type="InterPro" id="IPR013656">
    <property type="entry name" value="PAS_4"/>
</dbReference>
<accession>A0A848H5B5</accession>
<dbReference type="Proteomes" id="UP000541185">
    <property type="component" value="Unassembled WGS sequence"/>
</dbReference>
<dbReference type="InterPro" id="IPR011006">
    <property type="entry name" value="CheY-like_superfamily"/>
</dbReference>
<organism evidence="5 6">
    <name type="scientific">Ramlibacter agri</name>
    <dbReference type="NCBI Taxonomy" id="2728837"/>
    <lineage>
        <taxon>Bacteria</taxon>
        <taxon>Pseudomonadati</taxon>
        <taxon>Pseudomonadota</taxon>
        <taxon>Betaproteobacteria</taxon>
        <taxon>Burkholderiales</taxon>
        <taxon>Comamonadaceae</taxon>
        <taxon>Ramlibacter</taxon>
    </lineage>
</organism>
<sequence>MNSASDSGTRHHTVLVVDDNATSRYSLSRVLRAAGFATVETAGGAEALEMAAKEGVAAIVLDVHLPDLHGFEVCRLLRSQPATSTLPVIHVSAVHVQPDDHATGLRTGADAYLVSPVEPQVLVSTVEALIRSRAFEADVRHSEMRFRGVFENVAAAIALVDAESRFVEANEAFAALVGQPRQQLEGRRVATLAPARWTLQVEQAVTKWSQSWQGEFPLRAADGTHVQISWCVTPHVEEGYAVAYARPAHAS</sequence>
<evidence type="ECO:0000256" key="2">
    <source>
        <dbReference type="PROSITE-ProRule" id="PRU00169"/>
    </source>
</evidence>
<dbReference type="PANTHER" id="PTHR44591">
    <property type="entry name" value="STRESS RESPONSE REGULATOR PROTEIN 1"/>
    <property type="match status" value="1"/>
</dbReference>
<protein>
    <submittedName>
        <fullName evidence="5">Response regulator</fullName>
    </submittedName>
</protein>
<dbReference type="InterPro" id="IPR001789">
    <property type="entry name" value="Sig_transdc_resp-reg_receiver"/>
</dbReference>
<dbReference type="PANTHER" id="PTHR44591:SF3">
    <property type="entry name" value="RESPONSE REGULATORY DOMAIN-CONTAINING PROTEIN"/>
    <property type="match status" value="1"/>
</dbReference>
<gene>
    <name evidence="5" type="ORF">HHL11_14685</name>
</gene>
<proteinExistence type="predicted"/>
<dbReference type="SUPFAM" id="SSF55785">
    <property type="entry name" value="PYP-like sensor domain (PAS domain)"/>
    <property type="match status" value="1"/>
</dbReference>
<dbReference type="InterPro" id="IPR050595">
    <property type="entry name" value="Bact_response_regulator"/>
</dbReference>
<dbReference type="CDD" id="cd00130">
    <property type="entry name" value="PAS"/>
    <property type="match status" value="1"/>
</dbReference>
<dbReference type="PROSITE" id="PS50112">
    <property type="entry name" value="PAS"/>
    <property type="match status" value="1"/>
</dbReference>
<dbReference type="SUPFAM" id="SSF52172">
    <property type="entry name" value="CheY-like"/>
    <property type="match status" value="1"/>
</dbReference>
<dbReference type="PROSITE" id="PS50110">
    <property type="entry name" value="RESPONSE_REGULATORY"/>
    <property type="match status" value="1"/>
</dbReference>
<evidence type="ECO:0000259" key="4">
    <source>
        <dbReference type="PROSITE" id="PS50112"/>
    </source>
</evidence>
<dbReference type="Gene3D" id="3.30.450.20">
    <property type="entry name" value="PAS domain"/>
    <property type="match status" value="1"/>
</dbReference>
<dbReference type="SMART" id="SM00448">
    <property type="entry name" value="REC"/>
    <property type="match status" value="1"/>
</dbReference>
<keyword evidence="1 2" id="KW-0597">Phosphoprotein</keyword>
<dbReference type="AlphaFoldDB" id="A0A848H5B5"/>